<dbReference type="SUPFAM" id="SSF51161">
    <property type="entry name" value="Trimeric LpxA-like enzymes"/>
    <property type="match status" value="1"/>
</dbReference>
<dbReference type="GO" id="GO:0008652">
    <property type="term" value="P:amino acid biosynthetic process"/>
    <property type="evidence" value="ECO:0007669"/>
    <property type="project" value="UniProtKB-KW"/>
</dbReference>
<evidence type="ECO:0000256" key="1">
    <source>
        <dbReference type="ARBA" id="ARBA00004876"/>
    </source>
</evidence>
<sequence>MLQDDFYKEIQHELELSYKDKLENNTYRKQIDIPLFKCFVQQVKEVILPEYYPALDSKSISMEEKIRRLHGTLVQLLEYEHENAAKHQEDAILLMKKLPGLRKYALLDIKAAYEKDPAATSYYMVAASYPGIYAIINHRISHELYLMGYPIVARMVSELTHGKTGIDIHPGAKIGESFFIDHGTGVVVGETTEIGNGVTLYQGVTLGAFSFRKDEAGNIVKGNKRHPTIQDNVTIYSGATILGGDTVVGAHSIVGGNVWLTKSIPAYSKVTAQPTISIVT</sequence>
<comment type="pathway">
    <text evidence="1">Amino-acid biosynthesis; L-cysteine biosynthesis; L-cysteine from L-serine: step 1/2.</text>
</comment>
<dbReference type="GO" id="GO:0016746">
    <property type="term" value="F:acyltransferase activity"/>
    <property type="evidence" value="ECO:0007669"/>
    <property type="project" value="UniProtKB-KW"/>
</dbReference>
<protein>
    <submittedName>
        <fullName evidence="5">Uncharacterized protein</fullName>
    </submittedName>
</protein>
<keyword evidence="2" id="KW-0028">Amino-acid biosynthesis</keyword>
<dbReference type="NCBIfam" id="NF041874">
    <property type="entry name" value="EPS_EpsC"/>
    <property type="match status" value="1"/>
</dbReference>
<comment type="caution">
    <text evidence="5">The sequence shown here is derived from an EMBL/GenBank/DDBJ whole genome shotgun (WGS) entry which is preliminary data.</text>
</comment>
<reference evidence="5 6" key="1">
    <citation type="submission" date="2019-07" db="EMBL/GenBank/DDBJ databases">
        <title>Whole genome shotgun sequence of Aneurinibacillus danicus NBRC 102444.</title>
        <authorList>
            <person name="Hosoyama A."/>
            <person name="Uohara A."/>
            <person name="Ohji S."/>
            <person name="Ichikawa N."/>
        </authorList>
    </citation>
    <scope>NUCLEOTIDE SEQUENCE [LARGE SCALE GENOMIC DNA]</scope>
    <source>
        <strain evidence="5 6">NBRC 102444</strain>
    </source>
</reference>
<proteinExistence type="predicted"/>
<evidence type="ECO:0000313" key="5">
    <source>
        <dbReference type="EMBL" id="GEN35515.1"/>
    </source>
</evidence>
<dbReference type="InterPro" id="IPR011004">
    <property type="entry name" value="Trimer_LpxA-like_sf"/>
</dbReference>
<dbReference type="AlphaFoldDB" id="A0A511V9A0"/>
<dbReference type="RefSeq" id="WP_146811047.1">
    <property type="nucleotide sequence ID" value="NZ_BJXX01000137.1"/>
</dbReference>
<name>A0A511V9A0_9BACL</name>
<dbReference type="PANTHER" id="PTHR42811">
    <property type="entry name" value="SERINE ACETYLTRANSFERASE"/>
    <property type="match status" value="1"/>
</dbReference>
<dbReference type="Gene3D" id="1.10.3130.10">
    <property type="entry name" value="serine acetyltransferase, domain 1"/>
    <property type="match status" value="1"/>
</dbReference>
<dbReference type="Proteomes" id="UP000321157">
    <property type="component" value="Unassembled WGS sequence"/>
</dbReference>
<evidence type="ECO:0000256" key="4">
    <source>
        <dbReference type="ARBA" id="ARBA00023315"/>
    </source>
</evidence>
<organism evidence="5 6">
    <name type="scientific">Aneurinibacillus danicus</name>
    <dbReference type="NCBI Taxonomy" id="267746"/>
    <lineage>
        <taxon>Bacteria</taxon>
        <taxon>Bacillati</taxon>
        <taxon>Bacillota</taxon>
        <taxon>Bacilli</taxon>
        <taxon>Bacillales</taxon>
        <taxon>Paenibacillaceae</taxon>
        <taxon>Aneurinibacillus group</taxon>
        <taxon>Aneurinibacillus</taxon>
    </lineage>
</organism>
<dbReference type="InterPro" id="IPR053376">
    <property type="entry name" value="Serine_acetyltransferase"/>
</dbReference>
<dbReference type="OrthoDB" id="9801456at2"/>
<gene>
    <name evidence="5" type="ORF">ADA01nite_29750</name>
</gene>
<evidence type="ECO:0000256" key="3">
    <source>
        <dbReference type="ARBA" id="ARBA00022679"/>
    </source>
</evidence>
<dbReference type="CDD" id="cd03354">
    <property type="entry name" value="LbH_SAT"/>
    <property type="match status" value="1"/>
</dbReference>
<keyword evidence="4" id="KW-0012">Acyltransferase</keyword>
<keyword evidence="6" id="KW-1185">Reference proteome</keyword>
<dbReference type="EMBL" id="BJXX01000137">
    <property type="protein sequence ID" value="GEN35515.1"/>
    <property type="molecule type" value="Genomic_DNA"/>
</dbReference>
<dbReference type="InterPro" id="IPR045304">
    <property type="entry name" value="LbH_SAT"/>
</dbReference>
<evidence type="ECO:0000256" key="2">
    <source>
        <dbReference type="ARBA" id="ARBA00022605"/>
    </source>
</evidence>
<dbReference type="Gene3D" id="2.160.10.10">
    <property type="entry name" value="Hexapeptide repeat proteins"/>
    <property type="match status" value="1"/>
</dbReference>
<evidence type="ECO:0000313" key="6">
    <source>
        <dbReference type="Proteomes" id="UP000321157"/>
    </source>
</evidence>
<keyword evidence="3" id="KW-0808">Transferase</keyword>
<accession>A0A511V9A0</accession>
<dbReference type="InterPro" id="IPR042122">
    <property type="entry name" value="Ser_AcTrfase_N_sf"/>
</dbReference>